<comment type="function">
    <text evidence="10">Acts as a negative regulator of osteoclast differentiation in basal and inflammatory conditions by regulating TNFSF11-induced Ca (2+) fluxes, thereby controlling the induction of NFATC1.</text>
</comment>
<comment type="subcellular location">
    <subcellularLocation>
        <location evidence="1">Endoplasmic reticulum membrane</location>
        <topology evidence="1">Multi-pass membrane protein</topology>
    </subcellularLocation>
</comment>
<evidence type="ECO:0000256" key="12">
    <source>
        <dbReference type="SAM" id="MobiDB-lite"/>
    </source>
</evidence>
<evidence type="ECO:0000256" key="1">
    <source>
        <dbReference type="ARBA" id="ARBA00004477"/>
    </source>
</evidence>
<dbReference type="Pfam" id="PF13903">
    <property type="entry name" value="Claudin_2"/>
    <property type="match status" value="1"/>
</dbReference>
<evidence type="ECO:0000256" key="13">
    <source>
        <dbReference type="SAM" id="Phobius"/>
    </source>
</evidence>
<keyword evidence="5" id="KW-0256">Endoplasmic reticulum</keyword>
<keyword evidence="8" id="KW-0325">Glycoprotein</keyword>
<evidence type="ECO:0000256" key="11">
    <source>
        <dbReference type="ARBA" id="ARBA00065611"/>
    </source>
</evidence>
<dbReference type="PANTHER" id="PTHR32005">
    <property type="entry name" value="TRANSMEMBRANE PROTEIN 178B-RELATED"/>
    <property type="match status" value="1"/>
</dbReference>
<feature type="region of interest" description="Disordered" evidence="12">
    <location>
        <begin position="1"/>
        <end position="263"/>
    </location>
</feature>
<sequence length="497" mass="53208">CLFTSLEGRGRQALRSGVTGENPRAEDRDRKGQERGQKRDKKSGEKELKKSKGEVGTGLRGEEERKVRATRRDSKGKEGRRRAGWTAGRLGGEGRSRRAGVGGARKEAGGCGSGGSKEVLEARRGAERRPGEGAGARSEGSRGGSAPGREQGGEAAGWQAGRRWGAGGGAREGARSEPRPSALCLAAAREPTGGRGGAGSHGAAGARHRAQPRPQPLLPGAAGHGHLHRPLVRDRPPAPQGELRAQPRRRRPPGPEEPPDAAVAPAAAGLAPLGRRLLPGGPGRADPESWRSLLGLGGLDAECGRPLFATYSGLWRKCYFLGIDRDIDTLILKGIAQRCTAIKYHFSQPIRLRNIPFNLTKTIQQDEWHLLHLRRITAGFLGMAVAVLLCGCIVATVSFFWEESLTQHVAGLLFLMTGIFCTISLCTYAASISYDLNRLPKLIYSLPDDVEHGYSWSIFCAWCSLGFIVTAGGLCIAYPLISRTKIAHLKSGRDSTV</sequence>
<reference evidence="14" key="2">
    <citation type="submission" date="2025-08" db="UniProtKB">
        <authorList>
            <consortium name="Ensembl"/>
        </authorList>
    </citation>
    <scope>IDENTIFICATION</scope>
</reference>
<dbReference type="FunFam" id="1.20.140.150:FF:000024">
    <property type="entry name" value="Transmembrane protein 178A"/>
    <property type="match status" value="1"/>
</dbReference>
<keyword evidence="7 13" id="KW-0472">Membrane</keyword>
<feature type="transmembrane region" description="Helical" evidence="13">
    <location>
        <begin position="413"/>
        <end position="434"/>
    </location>
</feature>
<organism evidence="14 15">
    <name type="scientific">Sus scrofa</name>
    <name type="common">Pig</name>
    <dbReference type="NCBI Taxonomy" id="9823"/>
    <lineage>
        <taxon>Eukaryota</taxon>
        <taxon>Metazoa</taxon>
        <taxon>Chordata</taxon>
        <taxon>Craniata</taxon>
        <taxon>Vertebrata</taxon>
        <taxon>Euteleostomi</taxon>
        <taxon>Mammalia</taxon>
        <taxon>Eutheria</taxon>
        <taxon>Laurasiatheria</taxon>
        <taxon>Artiodactyla</taxon>
        <taxon>Suina</taxon>
        <taxon>Suidae</taxon>
        <taxon>Sus</taxon>
    </lineage>
</organism>
<name>A0A4X1ST73_PIG</name>
<comment type="subunit">
    <text evidence="11">Interacts with STIM1.</text>
</comment>
<dbReference type="GO" id="GO:0005789">
    <property type="term" value="C:endoplasmic reticulum membrane"/>
    <property type="evidence" value="ECO:0007669"/>
    <property type="project" value="UniProtKB-SubCell"/>
</dbReference>
<evidence type="ECO:0000256" key="7">
    <source>
        <dbReference type="ARBA" id="ARBA00023136"/>
    </source>
</evidence>
<evidence type="ECO:0000256" key="6">
    <source>
        <dbReference type="ARBA" id="ARBA00022989"/>
    </source>
</evidence>
<protein>
    <recommendedName>
        <fullName evidence="9">Transmembrane protein 178A</fullName>
    </recommendedName>
</protein>
<dbReference type="InterPro" id="IPR039625">
    <property type="entry name" value="T178A/B"/>
</dbReference>
<keyword evidence="4" id="KW-0732">Signal</keyword>
<evidence type="ECO:0000256" key="5">
    <source>
        <dbReference type="ARBA" id="ARBA00022824"/>
    </source>
</evidence>
<dbReference type="Ensembl" id="ENSSSCT00070006871.1">
    <property type="protein sequence ID" value="ENSSSCP00070005606.1"/>
    <property type="gene ID" value="ENSSSCG00070003677.1"/>
</dbReference>
<feature type="transmembrane region" description="Helical" evidence="13">
    <location>
        <begin position="454"/>
        <end position="481"/>
    </location>
</feature>
<reference evidence="14 15" key="1">
    <citation type="submission" date="2017-08" db="EMBL/GenBank/DDBJ databases">
        <title>USMARCv1.0.</title>
        <authorList>
            <person name="Hannum G.I."/>
            <person name="Koren S."/>
            <person name="Schroeder S.G."/>
            <person name="Chin S.C."/>
            <person name="Nonneman D.J."/>
            <person name="Becker S.A."/>
            <person name="Rosen B.D."/>
            <person name="Bickhart D.M."/>
            <person name="Putnam N.H."/>
            <person name="Green R.E."/>
            <person name="Tuggle C.K."/>
            <person name="Liu H."/>
            <person name="Rohrer G.A."/>
            <person name="Warr A."/>
            <person name="Hall R."/>
            <person name="Kim K."/>
            <person name="Hume D.A."/>
            <person name="Talbot R."/>
            <person name="Chow W."/>
            <person name="Howe K."/>
            <person name="Schwartz A.S."/>
            <person name="Watson M."/>
            <person name="Archibald A.L."/>
            <person name="Phillippy A.M."/>
            <person name="Smith T.P.L."/>
        </authorList>
    </citation>
    <scope>NUCLEOTIDE SEQUENCE [LARGE SCALE GENOMIC DNA]</scope>
</reference>
<comment type="similarity">
    <text evidence="2">Belongs to the TMEM178 family.</text>
</comment>
<evidence type="ECO:0000256" key="4">
    <source>
        <dbReference type="ARBA" id="ARBA00022729"/>
    </source>
</evidence>
<feature type="transmembrane region" description="Helical" evidence="13">
    <location>
        <begin position="380"/>
        <end position="401"/>
    </location>
</feature>
<evidence type="ECO:0000256" key="9">
    <source>
        <dbReference type="ARBA" id="ARBA00040063"/>
    </source>
</evidence>
<dbReference type="Proteomes" id="UP000314985">
    <property type="component" value="Chromosome 3"/>
</dbReference>
<evidence type="ECO:0000313" key="14">
    <source>
        <dbReference type="Ensembl" id="ENSSSCP00070005606.1"/>
    </source>
</evidence>
<dbReference type="Gene3D" id="1.20.140.150">
    <property type="match status" value="1"/>
</dbReference>
<feature type="compositionally biased region" description="Basic and acidic residues" evidence="12">
    <location>
        <begin position="23"/>
        <end position="53"/>
    </location>
</feature>
<proteinExistence type="inferred from homology"/>
<evidence type="ECO:0000256" key="3">
    <source>
        <dbReference type="ARBA" id="ARBA00022692"/>
    </source>
</evidence>
<keyword evidence="6 13" id="KW-1133">Transmembrane helix</keyword>
<feature type="compositionally biased region" description="Basic and acidic residues" evidence="12">
    <location>
        <begin position="60"/>
        <end position="77"/>
    </location>
</feature>
<evidence type="ECO:0000256" key="10">
    <source>
        <dbReference type="ARBA" id="ARBA00057767"/>
    </source>
</evidence>
<feature type="compositionally biased region" description="Basic and acidic residues" evidence="12">
    <location>
        <begin position="118"/>
        <end position="131"/>
    </location>
</feature>
<accession>A0A4X1ST73</accession>
<evidence type="ECO:0000256" key="2">
    <source>
        <dbReference type="ARBA" id="ARBA00008199"/>
    </source>
</evidence>
<dbReference type="PANTHER" id="PTHR32005:SF4">
    <property type="entry name" value="TRANSMEMBRANE PROTEIN 178A"/>
    <property type="match status" value="1"/>
</dbReference>
<evidence type="ECO:0000313" key="15">
    <source>
        <dbReference type="Proteomes" id="UP000314985"/>
    </source>
</evidence>
<keyword evidence="3 13" id="KW-0812">Transmembrane</keyword>
<evidence type="ECO:0000256" key="8">
    <source>
        <dbReference type="ARBA" id="ARBA00023180"/>
    </source>
</evidence>
<feature type="compositionally biased region" description="Gly residues" evidence="12">
    <location>
        <begin position="193"/>
        <end position="202"/>
    </location>
</feature>
<dbReference type="AlphaFoldDB" id="A0A4X1ST73"/>
<dbReference type="InterPro" id="IPR004031">
    <property type="entry name" value="PMP22/EMP/MP20/Claudin"/>
</dbReference>